<name>A0ACC3DLE7_9PEZI</name>
<comment type="caution">
    <text evidence="1">The sequence shown here is derived from an EMBL/GenBank/DDBJ whole genome shotgun (WGS) entry which is preliminary data.</text>
</comment>
<feature type="non-terminal residue" evidence="1">
    <location>
        <position position="54"/>
    </location>
</feature>
<dbReference type="EMBL" id="JAWDJW010002875">
    <property type="protein sequence ID" value="KAK3077414.1"/>
    <property type="molecule type" value="Genomic_DNA"/>
</dbReference>
<evidence type="ECO:0000313" key="1">
    <source>
        <dbReference type="EMBL" id="KAK3077414.1"/>
    </source>
</evidence>
<gene>
    <name evidence="1" type="ORF">LTS18_010322</name>
</gene>
<evidence type="ECO:0000313" key="2">
    <source>
        <dbReference type="Proteomes" id="UP001186974"/>
    </source>
</evidence>
<reference evidence="1" key="1">
    <citation type="submission" date="2024-09" db="EMBL/GenBank/DDBJ databases">
        <title>Black Yeasts Isolated from many extreme environments.</title>
        <authorList>
            <person name="Coleine C."/>
            <person name="Stajich J.E."/>
            <person name="Selbmann L."/>
        </authorList>
    </citation>
    <scope>NUCLEOTIDE SEQUENCE</scope>
    <source>
        <strain evidence="1">CCFEE 5737</strain>
    </source>
</reference>
<protein>
    <submittedName>
        <fullName evidence="1">Uncharacterized protein</fullName>
    </submittedName>
</protein>
<dbReference type="Proteomes" id="UP001186974">
    <property type="component" value="Unassembled WGS sequence"/>
</dbReference>
<keyword evidence="2" id="KW-1185">Reference proteome</keyword>
<proteinExistence type="predicted"/>
<sequence>MSLANLVKSAEEEPSFANGKVMPFGLEREIVIMKLLNHRNIVRLFDVWENRNEL</sequence>
<organism evidence="1 2">
    <name type="scientific">Coniosporium uncinatum</name>
    <dbReference type="NCBI Taxonomy" id="93489"/>
    <lineage>
        <taxon>Eukaryota</taxon>
        <taxon>Fungi</taxon>
        <taxon>Dikarya</taxon>
        <taxon>Ascomycota</taxon>
        <taxon>Pezizomycotina</taxon>
        <taxon>Dothideomycetes</taxon>
        <taxon>Dothideomycetes incertae sedis</taxon>
        <taxon>Coniosporium</taxon>
    </lineage>
</organism>
<accession>A0ACC3DLE7</accession>